<dbReference type="EMBL" id="JAOQKE010000024">
    <property type="protein sequence ID" value="MCU6726381.1"/>
    <property type="molecule type" value="Genomic_DNA"/>
</dbReference>
<dbReference type="InterPro" id="IPR035965">
    <property type="entry name" value="PAS-like_dom_sf"/>
</dbReference>
<keyword evidence="1" id="KW-0004">4Fe-4S</keyword>
<dbReference type="SUPFAM" id="SSF54862">
    <property type="entry name" value="4Fe-4S ferredoxins"/>
    <property type="match status" value="1"/>
</dbReference>
<dbReference type="Gene3D" id="3.30.70.20">
    <property type="match status" value="1"/>
</dbReference>
<feature type="domain" description="4Fe-4S ferredoxin-type" evidence="5">
    <location>
        <begin position="34"/>
        <end position="63"/>
    </location>
</feature>
<evidence type="ECO:0000256" key="1">
    <source>
        <dbReference type="ARBA" id="ARBA00022485"/>
    </source>
</evidence>
<protein>
    <submittedName>
        <fullName evidence="7">4Fe-4S binding protein</fullName>
    </submittedName>
</protein>
<dbReference type="Gene3D" id="3.30.450.20">
    <property type="entry name" value="PAS domain"/>
    <property type="match status" value="1"/>
</dbReference>
<dbReference type="CDD" id="cd00130">
    <property type="entry name" value="PAS"/>
    <property type="match status" value="1"/>
</dbReference>
<dbReference type="PROSITE" id="PS51656">
    <property type="entry name" value="4FE4S"/>
    <property type="match status" value="1"/>
</dbReference>
<keyword evidence="2" id="KW-0479">Metal-binding</keyword>
<dbReference type="Gene3D" id="1.10.15.40">
    <property type="entry name" value="Electron transport complex subunit B, putative Fe-S cluster"/>
    <property type="match status" value="1"/>
</dbReference>
<dbReference type="InterPro" id="IPR050340">
    <property type="entry name" value="Cytosolic_Fe-S_CAF"/>
</dbReference>
<evidence type="ECO:0000256" key="2">
    <source>
        <dbReference type="ARBA" id="ARBA00022723"/>
    </source>
</evidence>
<feature type="domain" description="4Fe-4S" evidence="6">
    <location>
        <begin position="358"/>
        <end position="419"/>
    </location>
</feature>
<dbReference type="SUPFAM" id="SSF53920">
    <property type="entry name" value="Fe-only hydrogenase"/>
    <property type="match status" value="1"/>
</dbReference>
<dbReference type="PROSITE" id="PS00198">
    <property type="entry name" value="4FE4S_FER_1"/>
    <property type="match status" value="1"/>
</dbReference>
<sequence length="573" mass="65477">MSHTSILQFRTANCKNCYKCIRNCPVKAIRVENQHAQILEDQCILCEKCTSVCPQHAKVEHDDIPDIRKEMAEGKKVIASVHPAYLARYGWSSMERLEKRLHTLGFWKVVDGAQGASMVKQAYEQLLKEQYQSKLMLSSNCPVIVRLIEKKYPHLTEYLAPVGSVMQMHASYLRGKYPDAVLVYISPCISVMSELSERQECMDYVITFRELSNWMEEMPEAEGNIAEEQEAMQQDTCVSRLVAVSGGLIQMMKPVEGQKYLSVDGLKQCREILKELQAGGYQNYFIEMNACTNGCISGPYSQKREKKLLDAMIAIRELAAENGHAEGQEDRPIDVREMLPRKFQKEEFYAGKAITKEQIIHVLQEMGKYKKEDELNCGACGYDSCRAKAVAVIQGKAEVSMCIPYMREKQEDYANIIINAMPGLLVTLDHQLNIVQMNKAAMDIFDISRKKDLLGKPVSEIMDDYAMVNMIAFDREITQDCIYLDEQKRYIERVLTNDRKNKLILCIMKDVTREKTREKKQKRAQAEAVQMADKLAEEQLRIVHEIASLLGETAADTKVAIEELKQTIQQEIK</sequence>
<evidence type="ECO:0000259" key="6">
    <source>
        <dbReference type="PROSITE" id="PS51656"/>
    </source>
</evidence>
<dbReference type="InterPro" id="IPR017896">
    <property type="entry name" value="4Fe4S_Fe-S-bd"/>
</dbReference>
<dbReference type="RefSeq" id="WP_262655646.1">
    <property type="nucleotide sequence ID" value="NZ_JAOQKE010000024.1"/>
</dbReference>
<dbReference type="Gene3D" id="3.40.950.10">
    <property type="entry name" value="Fe-only Hydrogenase (Larger Subunit), Chain L, domain 3"/>
    <property type="match status" value="1"/>
</dbReference>
<dbReference type="PROSITE" id="PS51379">
    <property type="entry name" value="4FE4S_FER_2"/>
    <property type="match status" value="2"/>
</dbReference>
<dbReference type="InterPro" id="IPR004108">
    <property type="entry name" value="Fe_hydrogenase_lsu_C"/>
</dbReference>
<keyword evidence="3" id="KW-0408">Iron</keyword>
<name>A0ABT2SQ09_9FIRM</name>
<comment type="caution">
    <text evidence="7">The sequence shown here is derived from an EMBL/GenBank/DDBJ whole genome shotgun (WGS) entry which is preliminary data.</text>
</comment>
<evidence type="ECO:0000259" key="5">
    <source>
        <dbReference type="PROSITE" id="PS51379"/>
    </source>
</evidence>
<evidence type="ECO:0000313" key="7">
    <source>
        <dbReference type="EMBL" id="MCU6726381.1"/>
    </source>
</evidence>
<dbReference type="InterPro" id="IPR009016">
    <property type="entry name" value="Fe_hydrogenase"/>
</dbReference>
<accession>A0ABT2SQ09</accession>
<organism evidence="7 8">
    <name type="scientific">Muricoprocola aceti</name>
    <dbReference type="NCBI Taxonomy" id="2981772"/>
    <lineage>
        <taxon>Bacteria</taxon>
        <taxon>Bacillati</taxon>
        <taxon>Bacillota</taxon>
        <taxon>Clostridia</taxon>
        <taxon>Lachnospirales</taxon>
        <taxon>Lachnospiraceae</taxon>
        <taxon>Muricoprocola</taxon>
    </lineage>
</organism>
<dbReference type="SUPFAM" id="SSF55785">
    <property type="entry name" value="PYP-like sensor domain (PAS domain)"/>
    <property type="match status" value="1"/>
</dbReference>
<evidence type="ECO:0000313" key="8">
    <source>
        <dbReference type="Proteomes" id="UP001652338"/>
    </source>
</evidence>
<gene>
    <name evidence="7" type="ORF">OCV47_13760</name>
</gene>
<dbReference type="Pfam" id="PF04060">
    <property type="entry name" value="FeS"/>
    <property type="match status" value="1"/>
</dbReference>
<evidence type="ECO:0000256" key="4">
    <source>
        <dbReference type="ARBA" id="ARBA00023014"/>
    </source>
</evidence>
<dbReference type="Proteomes" id="UP001652338">
    <property type="component" value="Unassembled WGS sequence"/>
</dbReference>
<dbReference type="InterPro" id="IPR017900">
    <property type="entry name" value="4Fe4S_Fe_S_CS"/>
</dbReference>
<proteinExistence type="predicted"/>
<keyword evidence="8" id="KW-1185">Reference proteome</keyword>
<keyword evidence="4" id="KW-0411">Iron-sulfur</keyword>
<dbReference type="InterPro" id="IPR000014">
    <property type="entry name" value="PAS"/>
</dbReference>
<dbReference type="PANTHER" id="PTHR11615">
    <property type="entry name" value="NITRATE, FORMATE, IRON DEHYDROGENASE"/>
    <property type="match status" value="1"/>
</dbReference>
<dbReference type="Pfam" id="PF02906">
    <property type="entry name" value="Fe_hyd_lg_C"/>
    <property type="match status" value="1"/>
</dbReference>
<dbReference type="InterPro" id="IPR007202">
    <property type="entry name" value="4Fe-4S_dom"/>
</dbReference>
<feature type="domain" description="4Fe-4S ferredoxin-type" evidence="5">
    <location>
        <begin position="5"/>
        <end position="33"/>
    </location>
</feature>
<evidence type="ECO:0000256" key="3">
    <source>
        <dbReference type="ARBA" id="ARBA00023004"/>
    </source>
</evidence>
<dbReference type="Pfam" id="PF13237">
    <property type="entry name" value="Fer4_10"/>
    <property type="match status" value="1"/>
</dbReference>
<dbReference type="SMART" id="SM00091">
    <property type="entry name" value="PAS"/>
    <property type="match status" value="1"/>
</dbReference>
<reference evidence="7 8" key="1">
    <citation type="journal article" date="2021" name="ISME Commun">
        <title>Automated analysis of genomic sequences facilitates high-throughput and comprehensive description of bacteria.</title>
        <authorList>
            <person name="Hitch T.C.A."/>
        </authorList>
    </citation>
    <scope>NUCLEOTIDE SEQUENCE [LARGE SCALE GENOMIC DNA]</scope>
    <source>
        <strain evidence="7 8">Sanger_29</strain>
    </source>
</reference>